<evidence type="ECO:0000256" key="1">
    <source>
        <dbReference type="SAM" id="MobiDB-lite"/>
    </source>
</evidence>
<dbReference type="KEGG" id="amr:AM1_A0339"/>
<dbReference type="AlphaFoldDB" id="A8ZKY9"/>
<proteinExistence type="predicted"/>
<dbReference type="HOGENOM" id="CLU_2353384_0_0_3"/>
<gene>
    <name evidence="2" type="ordered locus">AM1_A0339</name>
</gene>
<keyword evidence="2" id="KW-0614">Plasmid</keyword>
<feature type="compositionally biased region" description="Basic residues" evidence="1">
    <location>
        <begin position="77"/>
        <end position="87"/>
    </location>
</feature>
<geneLocation type="plasmid" evidence="2 3">
    <name>pREB1</name>
</geneLocation>
<keyword evidence="3" id="KW-1185">Reference proteome</keyword>
<evidence type="ECO:0000313" key="3">
    <source>
        <dbReference type="Proteomes" id="UP000000268"/>
    </source>
</evidence>
<sequence>MLYFAPIDQPHPYRSSILPDDCPKAFLGLSLLEINQLEGAAIPDFDFSDVDFHGITSSDSEGSPPVVNQGLIGVGRSRKEKRRKRKVLGGEGRGCC</sequence>
<feature type="region of interest" description="Disordered" evidence="1">
    <location>
        <begin position="77"/>
        <end position="96"/>
    </location>
</feature>
<name>A8ZKY9_ACAM1</name>
<accession>A8ZKY9</accession>
<reference evidence="2 3" key="1">
    <citation type="journal article" date="2008" name="Proc. Natl. Acad. Sci. U.S.A.">
        <title>Niche adaptation and genome expansion in the chlorophyll d-producing cyanobacterium Acaryochloris marina.</title>
        <authorList>
            <person name="Swingley W.D."/>
            <person name="Chen M."/>
            <person name="Cheung P.C."/>
            <person name="Conrad A.L."/>
            <person name="Dejesa L.C."/>
            <person name="Hao J."/>
            <person name="Honchak B.M."/>
            <person name="Karbach L.E."/>
            <person name="Kurdoglu A."/>
            <person name="Lahiri S."/>
            <person name="Mastrian S.D."/>
            <person name="Miyashita H."/>
            <person name="Page L."/>
            <person name="Ramakrishna P."/>
            <person name="Satoh S."/>
            <person name="Sattley W.M."/>
            <person name="Shimada Y."/>
            <person name="Taylor H.L."/>
            <person name="Tomo T."/>
            <person name="Tsuchiya T."/>
            <person name="Wang Z.T."/>
            <person name="Raymond J."/>
            <person name="Mimuro M."/>
            <person name="Blankenship R.E."/>
            <person name="Touchman J.W."/>
        </authorList>
    </citation>
    <scope>NUCLEOTIDE SEQUENCE [LARGE SCALE GENOMIC DNA]</scope>
    <source>
        <strain evidence="3">MBIC 11017</strain>
        <plasmid evidence="3">Plasmid pREB1</plasmid>
    </source>
</reference>
<dbReference type="EMBL" id="CP000838">
    <property type="protein sequence ID" value="ABW31457.1"/>
    <property type="molecule type" value="Genomic_DNA"/>
</dbReference>
<dbReference type="Proteomes" id="UP000000268">
    <property type="component" value="Plasmid pREB1"/>
</dbReference>
<organism evidence="2 3">
    <name type="scientific">Acaryochloris marina (strain MBIC 11017)</name>
    <dbReference type="NCBI Taxonomy" id="329726"/>
    <lineage>
        <taxon>Bacteria</taxon>
        <taxon>Bacillati</taxon>
        <taxon>Cyanobacteriota</taxon>
        <taxon>Cyanophyceae</taxon>
        <taxon>Acaryochloridales</taxon>
        <taxon>Acaryochloridaceae</taxon>
        <taxon>Acaryochloris</taxon>
    </lineage>
</organism>
<evidence type="ECO:0000313" key="2">
    <source>
        <dbReference type="EMBL" id="ABW31457.1"/>
    </source>
</evidence>
<protein>
    <submittedName>
        <fullName evidence="2">Uncharacterized protein</fullName>
    </submittedName>
</protein>